<dbReference type="EMBL" id="WNWQ01000041">
    <property type="protein sequence ID" value="KAE9982577.1"/>
    <property type="molecule type" value="Genomic_DNA"/>
</dbReference>
<dbReference type="EMBL" id="WNWS01000292">
    <property type="protein sequence ID" value="KAE9971643.1"/>
    <property type="molecule type" value="Genomic_DNA"/>
</dbReference>
<gene>
    <name evidence="3" type="ORF">BLS_005826</name>
    <name evidence="4" type="ORF">EG327_000210</name>
    <name evidence="2" type="ORF">EG328_005464</name>
</gene>
<dbReference type="PANTHER" id="PTHR38167:SF1">
    <property type="entry name" value="C2H2-TYPE DOMAIN-CONTAINING PROTEIN"/>
    <property type="match status" value="1"/>
</dbReference>
<dbReference type="PANTHER" id="PTHR38167">
    <property type="entry name" value="C2H2-TYPE DOMAIN-CONTAINING PROTEIN"/>
    <property type="match status" value="1"/>
</dbReference>
<comment type="caution">
    <text evidence="4">The sequence shown here is derived from an EMBL/GenBank/DDBJ whole genome shotgun (WGS) entry which is preliminary data.</text>
</comment>
<proteinExistence type="predicted"/>
<feature type="compositionally biased region" description="Acidic residues" evidence="1">
    <location>
        <begin position="166"/>
        <end position="189"/>
    </location>
</feature>
<evidence type="ECO:0000256" key="1">
    <source>
        <dbReference type="SAM" id="MobiDB-lite"/>
    </source>
</evidence>
<keyword evidence="6" id="KW-1185">Reference proteome</keyword>
<dbReference type="AlphaFoldDB" id="A0A8H3VLY0"/>
<feature type="region of interest" description="Disordered" evidence="1">
    <location>
        <begin position="142"/>
        <end position="189"/>
    </location>
</feature>
<accession>A0A8H3VLY0</accession>
<sequence>MDPVLSEAVNDASKERLRFVLRDILKKFPYTITTAAEHLVAAVPDITKAKAKRSLPDNENEWPFKRRKRYDFCVQCEGEFDVNDNSVESCMWHKGELDIDDDASVWDDWEDRRDGIQDSEESRKEHPEGFSWDCCQRHGDGGFGCKRGPHRNERERFEYEQTRGDETDDDVDEEGYAEGEQEDSDDDDS</sequence>
<evidence type="ECO:0000313" key="3">
    <source>
        <dbReference type="EMBL" id="KAE9982577.1"/>
    </source>
</evidence>
<dbReference type="Proteomes" id="UP000447873">
    <property type="component" value="Unassembled WGS sequence"/>
</dbReference>
<evidence type="ECO:0000313" key="5">
    <source>
        <dbReference type="Proteomes" id="UP000447873"/>
    </source>
</evidence>
<dbReference type="Proteomes" id="UP000433883">
    <property type="component" value="Unassembled WGS sequence"/>
</dbReference>
<name>A0A8H3VLY0_VENIN</name>
<organism evidence="4 6">
    <name type="scientific">Venturia inaequalis</name>
    <name type="common">Apple scab fungus</name>
    <dbReference type="NCBI Taxonomy" id="5025"/>
    <lineage>
        <taxon>Eukaryota</taxon>
        <taxon>Fungi</taxon>
        <taxon>Dikarya</taxon>
        <taxon>Ascomycota</taxon>
        <taxon>Pezizomycotina</taxon>
        <taxon>Dothideomycetes</taxon>
        <taxon>Pleosporomycetidae</taxon>
        <taxon>Venturiales</taxon>
        <taxon>Venturiaceae</taxon>
        <taxon>Venturia</taxon>
    </lineage>
</organism>
<protein>
    <submittedName>
        <fullName evidence="4">Uncharacterized protein</fullName>
    </submittedName>
</protein>
<feature type="compositionally biased region" description="Basic and acidic residues" evidence="1">
    <location>
        <begin position="150"/>
        <end position="165"/>
    </location>
</feature>
<reference evidence="4 6" key="1">
    <citation type="submission" date="2019-07" db="EMBL/GenBank/DDBJ databases">
        <title>Venturia inaequalis Genome Resource.</title>
        <authorList>
            <person name="Lichtner F.J."/>
        </authorList>
    </citation>
    <scope>NUCLEOTIDE SEQUENCE [LARGE SCALE GENOMIC DNA]</scope>
    <source>
        <strain evidence="2 5">120213</strain>
        <strain evidence="3">Bline_iso_100314</strain>
        <strain evidence="4 6">DMI_063113</strain>
    </source>
</reference>
<evidence type="ECO:0000313" key="4">
    <source>
        <dbReference type="EMBL" id="KAE9991265.1"/>
    </source>
</evidence>
<dbReference type="Proteomes" id="UP000490939">
    <property type="component" value="Unassembled WGS sequence"/>
</dbReference>
<dbReference type="EMBL" id="WNWR01000102">
    <property type="protein sequence ID" value="KAE9991265.1"/>
    <property type="molecule type" value="Genomic_DNA"/>
</dbReference>
<evidence type="ECO:0000313" key="6">
    <source>
        <dbReference type="Proteomes" id="UP000490939"/>
    </source>
</evidence>
<evidence type="ECO:0000313" key="2">
    <source>
        <dbReference type="EMBL" id="KAE9971643.1"/>
    </source>
</evidence>